<protein>
    <recommendedName>
        <fullName evidence="2 3">Peroxisomal membrane protein PEX16</fullName>
    </recommendedName>
</protein>
<evidence type="ECO:0000256" key="1">
    <source>
        <dbReference type="ARBA" id="ARBA00009505"/>
    </source>
</evidence>
<comment type="subcellular location">
    <subcellularLocation>
        <location evidence="3">Peroxisome membrane</location>
    </subcellularLocation>
</comment>
<gene>
    <name evidence="4" type="ORF">g.1873</name>
    <name evidence="5" type="ORF">g.1874</name>
</gene>
<keyword evidence="3" id="KW-0962">Peroxisome biogenesis</keyword>
<dbReference type="PANTHER" id="PTHR13299:SF0">
    <property type="entry name" value="PEROXISOMAL MEMBRANE PROTEIN PEX16"/>
    <property type="match status" value="1"/>
</dbReference>
<evidence type="ECO:0000256" key="2">
    <source>
        <dbReference type="ARBA" id="ARBA00018577"/>
    </source>
</evidence>
<dbReference type="Pfam" id="PF08610">
    <property type="entry name" value="Pex16"/>
    <property type="match status" value="1"/>
</dbReference>
<proteinExistence type="inferred from homology"/>
<dbReference type="EMBL" id="GDQN01001216">
    <property type="protein sequence ID" value="JAT89838.1"/>
    <property type="molecule type" value="Transcribed_RNA"/>
</dbReference>
<dbReference type="GO" id="GO:0007031">
    <property type="term" value="P:peroxisome organization"/>
    <property type="evidence" value="ECO:0007669"/>
    <property type="project" value="UniProtKB-KW"/>
</dbReference>
<dbReference type="PANTHER" id="PTHR13299">
    <property type="entry name" value="PEROXISOMAL MEMBRANE PROTEIN PEX16"/>
    <property type="match status" value="1"/>
</dbReference>
<dbReference type="GO" id="GO:0005778">
    <property type="term" value="C:peroxisomal membrane"/>
    <property type="evidence" value="ECO:0007669"/>
    <property type="project" value="UniProtKB-SubCell"/>
</dbReference>
<comment type="similarity">
    <text evidence="1 3">Belongs to the peroxin-16 family.</text>
</comment>
<reference evidence="4" key="1">
    <citation type="submission" date="2015-09" db="EMBL/GenBank/DDBJ databases">
        <title>De novo assembly of Pectinophora gossypiella (Pink Bollworm) gut transcriptome.</title>
        <authorList>
            <person name="Tassone E.E."/>
        </authorList>
    </citation>
    <scope>NUCLEOTIDE SEQUENCE</scope>
</reference>
<evidence type="ECO:0000313" key="5">
    <source>
        <dbReference type="EMBL" id="JAT89838.1"/>
    </source>
</evidence>
<dbReference type="InterPro" id="IPR013919">
    <property type="entry name" value="Pex16"/>
</dbReference>
<evidence type="ECO:0000256" key="3">
    <source>
        <dbReference type="RuleBase" id="RU365003"/>
    </source>
</evidence>
<dbReference type="OrthoDB" id="2021143at2759"/>
<dbReference type="AlphaFoldDB" id="A0A1E1WQR5"/>
<dbReference type="EMBL" id="GDQN01001722">
    <property type="protein sequence ID" value="JAT89332.1"/>
    <property type="molecule type" value="Transcribed_RNA"/>
</dbReference>
<evidence type="ECO:0000313" key="4">
    <source>
        <dbReference type="EMBL" id="JAT89332.1"/>
    </source>
</evidence>
<accession>A0A1E1WQR5</accession>
<sequence length="329" mass="38151">MDNNLSLHKLYDAYKRWVITNPNLVTDVETVATWSSYFVAGKINKSPIVSELVYSLSKLLSLFNDRIIREAYGTDVQSYGLREQIKILLTIIHYCEVFVELVVKKRWGCRCKWTAATLLQLFKCSSALILLYRYKELPIGHPPVPALQRKKFTEGKETDENSNAFFTLRRSGRIIRRVDGAPPVAFRDWQPVKLKDDSAYPGTEVKDLLYAETLNILKPLIHLAAMRIFGTKAWKQWLVALGLDLASMKLYNKHMKQLSYEQRLEISRRKLCLVLYLLRSPMYNGYSKNVIEGVLTSASNKIPIMSFICGPIIQYLSHWQEIYFYMWSS</sequence>
<name>A0A1E1WQR5_PECGO</name>
<organism evidence="4">
    <name type="scientific">Pectinophora gossypiella</name>
    <name type="common">Cotton pink bollworm</name>
    <name type="synonym">Depressaria gossypiella</name>
    <dbReference type="NCBI Taxonomy" id="13191"/>
    <lineage>
        <taxon>Eukaryota</taxon>
        <taxon>Metazoa</taxon>
        <taxon>Ecdysozoa</taxon>
        <taxon>Arthropoda</taxon>
        <taxon>Hexapoda</taxon>
        <taxon>Insecta</taxon>
        <taxon>Pterygota</taxon>
        <taxon>Neoptera</taxon>
        <taxon>Endopterygota</taxon>
        <taxon>Lepidoptera</taxon>
        <taxon>Glossata</taxon>
        <taxon>Ditrysia</taxon>
        <taxon>Gelechioidea</taxon>
        <taxon>Gelechiidae</taxon>
        <taxon>Apatetrinae</taxon>
        <taxon>Pectinophora</taxon>
    </lineage>
</organism>
<keyword evidence="3" id="KW-0576">Peroxisome</keyword>